<keyword evidence="9" id="KW-1185">Reference proteome</keyword>
<evidence type="ECO:0000259" key="5">
    <source>
        <dbReference type="Pfam" id="PF00205"/>
    </source>
</evidence>
<proteinExistence type="inferred from homology"/>
<feature type="domain" description="Thiamine pyrophosphate enzyme central" evidence="5">
    <location>
        <begin position="223"/>
        <end position="353"/>
    </location>
</feature>
<reference evidence="9" key="1">
    <citation type="submission" date="2023-07" db="EMBL/GenBank/DDBJ databases">
        <title>Genomic characterization of faba bean (Vicia faba) microsymbionts in Mexican soils.</title>
        <authorList>
            <person name="Rivera Orduna F.N."/>
            <person name="Guevara-Luna J."/>
            <person name="Yan J."/>
            <person name="Arroyo-Herrera I."/>
            <person name="Li Y."/>
            <person name="Vasquez-Murrieta M.S."/>
            <person name="Wang E.T."/>
        </authorList>
    </citation>
    <scope>NUCLEOTIDE SEQUENCE [LARGE SCALE GENOMIC DNA]</scope>
    <source>
        <strain evidence="9">CH6</strain>
    </source>
</reference>
<dbReference type="RefSeq" id="WP_310808226.1">
    <property type="nucleotide sequence ID" value="NZ_JAVLSH010000010.1"/>
</dbReference>
<feature type="domain" description="Thiamine pyrophosphate enzyme N-terminal TPP-binding" evidence="7">
    <location>
        <begin position="36"/>
        <end position="132"/>
    </location>
</feature>
<dbReference type="GO" id="GO:0102481">
    <property type="term" value="F:3D-(3,5/4)-trihydroxycyclohexane-1,2-dione hydrolase activity"/>
    <property type="evidence" value="ECO:0007669"/>
    <property type="project" value="UniProtKB-EC"/>
</dbReference>
<dbReference type="InterPro" id="IPR030817">
    <property type="entry name" value="Myo_inos_IolD"/>
</dbReference>
<dbReference type="AlphaFoldDB" id="A0AAW8P5J2"/>
<dbReference type="GO" id="GO:0009099">
    <property type="term" value="P:L-valine biosynthetic process"/>
    <property type="evidence" value="ECO:0007669"/>
    <property type="project" value="TreeGrafter"/>
</dbReference>
<dbReference type="Proteomes" id="UP001269402">
    <property type="component" value="Unassembled WGS sequence"/>
</dbReference>
<dbReference type="GO" id="GO:0009097">
    <property type="term" value="P:isoleucine biosynthetic process"/>
    <property type="evidence" value="ECO:0007669"/>
    <property type="project" value="TreeGrafter"/>
</dbReference>
<sequence length="616" mass="66294">MSRKTVRVTMAQALVRYLCNQFTEIDGERLPLFAGVFGIFGHGNVTCLSEALESVQDQLPTWRGQNEQSMALAAIAFAKAKRRRQLMVAATSIGPGAANMVTAAGTAHANRLPVLLIAGDTFANRIPDPVLQQVEHFSDPTVTVNDAFKSVSRYWDRIVLPEQIISSLPQAIATMLDPADCGPAFIGLAQDAQEVAFDYPAAFFEPAVWSIPRPRADRTRLVEAAALLQAAKTPLIISGGGVRYSSAEEKVAEFAVKRGIPIVETIAGKGAITHNHPAHAGPIGIVGSTSANALAGEADVILAIGTRLQDFTTGSWTVFQQDAKFISINAARFDAVKHRALAVVGDALETVIELDEALGDWKADPALLPKAQSLFADWNKLLDQHQAVTNGPIPTYAQVVGIVNETSKPNDTLIAAAGGTPGEVTKGWRVKNPNTFDCEFGFSCMGYEIAAGWGHAMAKAGNGTPIVMIGDGTYMMMNSDIYSTVLTGHKMIVVVCDNGGYAVINRLQQFKGVPGFNNLIKDCRVKEPFAVDFVKHAESMGALARRCESLADLKTAMEWAQTTDRTTVITLVTDAHAWVPGDADWDVGVPEVSERESVQKARADQEKIRQKQRVGV</sequence>
<dbReference type="SUPFAM" id="SSF52518">
    <property type="entry name" value="Thiamin diphosphate-binding fold (THDP-binding)"/>
    <property type="match status" value="2"/>
</dbReference>
<keyword evidence="8" id="KW-0378">Hydrolase</keyword>
<dbReference type="Pfam" id="PF02775">
    <property type="entry name" value="TPP_enzyme_C"/>
    <property type="match status" value="1"/>
</dbReference>
<comment type="caution">
    <text evidence="8">The sequence shown here is derived from an EMBL/GenBank/DDBJ whole genome shotgun (WGS) entry which is preliminary data.</text>
</comment>
<keyword evidence="2 3" id="KW-0786">Thiamine pyrophosphate</keyword>
<dbReference type="Gene3D" id="3.40.50.1220">
    <property type="entry name" value="TPP-binding domain"/>
    <property type="match status" value="1"/>
</dbReference>
<dbReference type="GO" id="GO:0030976">
    <property type="term" value="F:thiamine pyrophosphate binding"/>
    <property type="evidence" value="ECO:0007669"/>
    <property type="project" value="InterPro"/>
</dbReference>
<evidence type="ECO:0000313" key="8">
    <source>
        <dbReference type="EMBL" id="MDR9762342.1"/>
    </source>
</evidence>
<accession>A0AAW8P5J2</accession>
<dbReference type="GO" id="GO:0003984">
    <property type="term" value="F:acetolactate synthase activity"/>
    <property type="evidence" value="ECO:0007669"/>
    <property type="project" value="TreeGrafter"/>
</dbReference>
<dbReference type="GO" id="GO:0000287">
    <property type="term" value="F:magnesium ion binding"/>
    <property type="evidence" value="ECO:0007669"/>
    <property type="project" value="InterPro"/>
</dbReference>
<organism evidence="8 9">
    <name type="scientific">Rhizobium redzepovicii</name>
    <dbReference type="NCBI Taxonomy" id="2867518"/>
    <lineage>
        <taxon>Bacteria</taxon>
        <taxon>Pseudomonadati</taxon>
        <taxon>Pseudomonadota</taxon>
        <taxon>Alphaproteobacteria</taxon>
        <taxon>Hyphomicrobiales</taxon>
        <taxon>Rhizobiaceae</taxon>
        <taxon>Rhizobium/Agrobacterium group</taxon>
        <taxon>Rhizobium</taxon>
    </lineage>
</organism>
<dbReference type="Pfam" id="PF02776">
    <property type="entry name" value="TPP_enzyme_N"/>
    <property type="match status" value="1"/>
</dbReference>
<dbReference type="InterPro" id="IPR012001">
    <property type="entry name" value="Thiamin_PyroP_enz_TPP-bd_dom"/>
</dbReference>
<dbReference type="InterPro" id="IPR045229">
    <property type="entry name" value="TPP_enz"/>
</dbReference>
<dbReference type="EMBL" id="JAVLSH010000010">
    <property type="protein sequence ID" value="MDR9762342.1"/>
    <property type="molecule type" value="Genomic_DNA"/>
</dbReference>
<dbReference type="Gene3D" id="3.40.50.970">
    <property type="match status" value="2"/>
</dbReference>
<evidence type="ECO:0000256" key="2">
    <source>
        <dbReference type="ARBA" id="ARBA00023052"/>
    </source>
</evidence>
<dbReference type="Pfam" id="PF00205">
    <property type="entry name" value="TPP_enzyme_M"/>
    <property type="match status" value="1"/>
</dbReference>
<dbReference type="InterPro" id="IPR029035">
    <property type="entry name" value="DHS-like_NAD/FAD-binding_dom"/>
</dbReference>
<dbReference type="PANTHER" id="PTHR18968">
    <property type="entry name" value="THIAMINE PYROPHOSPHATE ENZYMES"/>
    <property type="match status" value="1"/>
</dbReference>
<dbReference type="InterPro" id="IPR012000">
    <property type="entry name" value="Thiamin_PyroP_enz_cen_dom"/>
</dbReference>
<evidence type="ECO:0000259" key="7">
    <source>
        <dbReference type="Pfam" id="PF02776"/>
    </source>
</evidence>
<evidence type="ECO:0000256" key="1">
    <source>
        <dbReference type="ARBA" id="ARBA00007812"/>
    </source>
</evidence>
<gene>
    <name evidence="8" type="primary">iolD</name>
    <name evidence="8" type="ORF">RJJ37_22300</name>
</gene>
<feature type="domain" description="Thiamine pyrophosphate enzyme TPP-binding" evidence="6">
    <location>
        <begin position="421"/>
        <end position="569"/>
    </location>
</feature>
<comment type="similarity">
    <text evidence="1 3">Belongs to the TPP enzyme family.</text>
</comment>
<dbReference type="GO" id="GO:0019310">
    <property type="term" value="P:inositol catabolic process"/>
    <property type="evidence" value="ECO:0007669"/>
    <property type="project" value="InterPro"/>
</dbReference>
<evidence type="ECO:0000259" key="6">
    <source>
        <dbReference type="Pfam" id="PF02775"/>
    </source>
</evidence>
<dbReference type="InterPro" id="IPR011766">
    <property type="entry name" value="TPP_enzyme_TPP-bd"/>
</dbReference>
<dbReference type="PANTHER" id="PTHR18968:SF9">
    <property type="entry name" value="3D-(3,5_4)-TRIHYDROXYCYCLOHEXANE-1,2-DIONE HYDROLASE"/>
    <property type="match status" value="1"/>
</dbReference>
<evidence type="ECO:0000313" key="9">
    <source>
        <dbReference type="Proteomes" id="UP001269402"/>
    </source>
</evidence>
<dbReference type="EC" id="3.7.1.22" evidence="8"/>
<feature type="region of interest" description="Disordered" evidence="4">
    <location>
        <begin position="596"/>
        <end position="616"/>
    </location>
</feature>
<dbReference type="NCBIfam" id="TIGR04377">
    <property type="entry name" value="myo_inos_iolD"/>
    <property type="match status" value="1"/>
</dbReference>
<dbReference type="InterPro" id="IPR029061">
    <property type="entry name" value="THDP-binding"/>
</dbReference>
<evidence type="ECO:0000256" key="3">
    <source>
        <dbReference type="RuleBase" id="RU362132"/>
    </source>
</evidence>
<protein>
    <submittedName>
        <fullName evidence="8">3D-(3,5/4)-trihydroxycyclohexane-1,2-dione acylhydrolase (Decyclizing)</fullName>
        <ecNumber evidence="8">3.7.1.22</ecNumber>
    </submittedName>
</protein>
<evidence type="ECO:0000256" key="4">
    <source>
        <dbReference type="SAM" id="MobiDB-lite"/>
    </source>
</evidence>
<name>A0AAW8P5J2_9HYPH</name>
<dbReference type="GO" id="GO:0005948">
    <property type="term" value="C:acetolactate synthase complex"/>
    <property type="evidence" value="ECO:0007669"/>
    <property type="project" value="TreeGrafter"/>
</dbReference>
<feature type="compositionally biased region" description="Basic and acidic residues" evidence="4">
    <location>
        <begin position="596"/>
        <end position="609"/>
    </location>
</feature>
<dbReference type="CDD" id="cd07035">
    <property type="entry name" value="TPP_PYR_POX_like"/>
    <property type="match status" value="1"/>
</dbReference>
<dbReference type="SUPFAM" id="SSF52467">
    <property type="entry name" value="DHS-like NAD/FAD-binding domain"/>
    <property type="match status" value="1"/>
</dbReference>
<dbReference type="GO" id="GO:0050660">
    <property type="term" value="F:flavin adenine dinucleotide binding"/>
    <property type="evidence" value="ECO:0007669"/>
    <property type="project" value="TreeGrafter"/>
</dbReference>